<sequence length="215" mass="24615">MSFWNFVTLISSLAILISGVASSPMGLSYDAAKYARGGHQVTKFDHWGGFKTLDKFDDFHGVDNFDGHNYQQVFVKDHELVCHAQEVRIVQQRLLVLHEMAKRIISEHICEVEVQTIVFEQYFGRLYGFGRDLRRVKGGHRIGFDRRIASHFDRIVSHDDTLSNDDWGFSGHDLGKETVIVRGHNWNNRQSPVSVGRAYRVSWDAWAGDSFNNGD</sequence>
<dbReference type="AlphaFoldDB" id="A0A8H5FMJ9"/>
<keyword evidence="1" id="KW-0732">Signal</keyword>
<feature type="chain" id="PRO_5034272447" evidence="1">
    <location>
        <begin position="23"/>
        <end position="215"/>
    </location>
</feature>
<keyword evidence="3" id="KW-1185">Reference proteome</keyword>
<evidence type="ECO:0000256" key="1">
    <source>
        <dbReference type="SAM" id="SignalP"/>
    </source>
</evidence>
<accession>A0A8H5FMJ9</accession>
<evidence type="ECO:0000313" key="2">
    <source>
        <dbReference type="EMBL" id="KAF5342685.1"/>
    </source>
</evidence>
<reference evidence="2 3" key="1">
    <citation type="journal article" date="2020" name="ISME J.">
        <title>Uncovering the hidden diversity of litter-decomposition mechanisms in mushroom-forming fungi.</title>
        <authorList>
            <person name="Floudas D."/>
            <person name="Bentzer J."/>
            <person name="Ahren D."/>
            <person name="Johansson T."/>
            <person name="Persson P."/>
            <person name="Tunlid A."/>
        </authorList>
    </citation>
    <scope>NUCLEOTIDE SEQUENCE [LARGE SCALE GENOMIC DNA]</scope>
    <source>
        <strain evidence="2 3">CBS 175.51</strain>
    </source>
</reference>
<gene>
    <name evidence="2" type="ORF">D9611_001872</name>
</gene>
<proteinExistence type="predicted"/>
<dbReference type="OrthoDB" id="3236720at2759"/>
<evidence type="ECO:0000313" key="3">
    <source>
        <dbReference type="Proteomes" id="UP000541558"/>
    </source>
</evidence>
<feature type="signal peptide" evidence="1">
    <location>
        <begin position="1"/>
        <end position="22"/>
    </location>
</feature>
<dbReference type="Proteomes" id="UP000541558">
    <property type="component" value="Unassembled WGS sequence"/>
</dbReference>
<name>A0A8H5FMJ9_9AGAR</name>
<dbReference type="EMBL" id="JAACJK010000001">
    <property type="protein sequence ID" value="KAF5342685.1"/>
    <property type="molecule type" value="Genomic_DNA"/>
</dbReference>
<protein>
    <submittedName>
        <fullName evidence="2">Uncharacterized protein</fullName>
    </submittedName>
</protein>
<comment type="caution">
    <text evidence="2">The sequence shown here is derived from an EMBL/GenBank/DDBJ whole genome shotgun (WGS) entry which is preliminary data.</text>
</comment>
<organism evidence="2 3">
    <name type="scientific">Ephemerocybe angulata</name>
    <dbReference type="NCBI Taxonomy" id="980116"/>
    <lineage>
        <taxon>Eukaryota</taxon>
        <taxon>Fungi</taxon>
        <taxon>Dikarya</taxon>
        <taxon>Basidiomycota</taxon>
        <taxon>Agaricomycotina</taxon>
        <taxon>Agaricomycetes</taxon>
        <taxon>Agaricomycetidae</taxon>
        <taxon>Agaricales</taxon>
        <taxon>Agaricineae</taxon>
        <taxon>Psathyrellaceae</taxon>
        <taxon>Ephemerocybe</taxon>
    </lineage>
</organism>